<evidence type="ECO:0000256" key="1">
    <source>
        <dbReference type="SAM" id="MobiDB-lite"/>
    </source>
</evidence>
<evidence type="ECO:0000313" key="2">
    <source>
        <dbReference type="EMBL" id="KAK5097759.1"/>
    </source>
</evidence>
<accession>A0ABR0KJ40</accession>
<sequence>MIRRRFFTSLRQLRAPSRCLHPNPNATPRPHPQMHSNSTIQQHPTIHIRSRRFSTTPLLQAQPPTADALMDTLTDLYSTAKDEFEIAAEETEKKTVYAADDREAAKEALAVLKEAFERAVRESDPSTGAEVQRRTGPRIRELENALVAVEEMAMED</sequence>
<protein>
    <submittedName>
        <fullName evidence="2">Uncharacterized protein</fullName>
    </submittedName>
</protein>
<dbReference type="EMBL" id="JAVRRG010000016">
    <property type="protein sequence ID" value="KAK5097759.1"/>
    <property type="molecule type" value="Genomic_DNA"/>
</dbReference>
<dbReference type="Proteomes" id="UP001345013">
    <property type="component" value="Unassembled WGS sequence"/>
</dbReference>
<comment type="caution">
    <text evidence="2">The sequence shown here is derived from an EMBL/GenBank/DDBJ whole genome shotgun (WGS) entry which is preliminary data.</text>
</comment>
<proteinExistence type="predicted"/>
<feature type="region of interest" description="Disordered" evidence="1">
    <location>
        <begin position="17"/>
        <end position="38"/>
    </location>
</feature>
<organism evidence="2 3">
    <name type="scientific">Lithohypha guttulata</name>
    <dbReference type="NCBI Taxonomy" id="1690604"/>
    <lineage>
        <taxon>Eukaryota</taxon>
        <taxon>Fungi</taxon>
        <taxon>Dikarya</taxon>
        <taxon>Ascomycota</taxon>
        <taxon>Pezizomycotina</taxon>
        <taxon>Eurotiomycetes</taxon>
        <taxon>Chaetothyriomycetidae</taxon>
        <taxon>Chaetothyriales</taxon>
        <taxon>Trichomeriaceae</taxon>
        <taxon>Lithohypha</taxon>
    </lineage>
</organism>
<keyword evidence="3" id="KW-1185">Reference proteome</keyword>
<evidence type="ECO:0000313" key="3">
    <source>
        <dbReference type="Proteomes" id="UP001345013"/>
    </source>
</evidence>
<name>A0ABR0KJ40_9EURO</name>
<reference evidence="2 3" key="1">
    <citation type="submission" date="2023-08" db="EMBL/GenBank/DDBJ databases">
        <title>Black Yeasts Isolated from many extreme environments.</title>
        <authorList>
            <person name="Coleine C."/>
            <person name="Stajich J.E."/>
            <person name="Selbmann L."/>
        </authorList>
    </citation>
    <scope>NUCLEOTIDE SEQUENCE [LARGE SCALE GENOMIC DNA]</scope>
    <source>
        <strain evidence="2 3">CCFEE 5885</strain>
    </source>
</reference>
<gene>
    <name evidence="2" type="ORF">LTR24_002015</name>
</gene>